<accession>A0A936Z587</accession>
<dbReference type="InterPro" id="IPR017571">
    <property type="entry name" value="NrfH"/>
</dbReference>
<evidence type="ECO:0000256" key="2">
    <source>
        <dbReference type="ARBA" id="ARBA00007395"/>
    </source>
</evidence>
<dbReference type="SUPFAM" id="SSF48695">
    <property type="entry name" value="Multiheme cytochromes"/>
    <property type="match status" value="1"/>
</dbReference>
<feature type="transmembrane region" description="Helical" evidence="12">
    <location>
        <begin position="18"/>
        <end position="38"/>
    </location>
</feature>
<keyword evidence="15" id="KW-1185">Reference proteome</keyword>
<dbReference type="Pfam" id="PF03264">
    <property type="entry name" value="Cytochrom_NNT"/>
    <property type="match status" value="1"/>
</dbReference>
<gene>
    <name evidence="14" type="primary">nrfH</name>
    <name evidence="14" type="ORF">JJ685_22105</name>
</gene>
<dbReference type="RefSeq" id="WP_201676499.1">
    <property type="nucleotide sequence ID" value="NZ_JAEQNE010000006.1"/>
</dbReference>
<protein>
    <submittedName>
        <fullName evidence="14">Cytochrome c nitrite reductase small subunit</fullName>
        <ecNumber evidence="14">1.7.2.2</ecNumber>
    </submittedName>
</protein>
<comment type="caution">
    <text evidence="14">The sequence shown here is derived from an EMBL/GenBank/DDBJ whole genome shotgun (WGS) entry which is preliminary data.</text>
</comment>
<dbReference type="GO" id="GO:0042279">
    <property type="term" value="F:nitrite reductase (cytochrome, ammonia-forming) activity"/>
    <property type="evidence" value="ECO:0007669"/>
    <property type="project" value="UniProtKB-EC"/>
</dbReference>
<evidence type="ECO:0000256" key="3">
    <source>
        <dbReference type="ARBA" id="ARBA00022448"/>
    </source>
</evidence>
<dbReference type="GO" id="GO:0009061">
    <property type="term" value="P:anaerobic respiration"/>
    <property type="evidence" value="ECO:0007669"/>
    <property type="project" value="TreeGrafter"/>
</dbReference>
<keyword evidence="11 12" id="KW-0472">Membrane</keyword>
<dbReference type="Proteomes" id="UP000599109">
    <property type="component" value="Unassembled WGS sequence"/>
</dbReference>
<evidence type="ECO:0000256" key="11">
    <source>
        <dbReference type="ARBA" id="ARBA00023136"/>
    </source>
</evidence>
<keyword evidence="14" id="KW-0560">Oxidoreductase</keyword>
<evidence type="ECO:0000256" key="9">
    <source>
        <dbReference type="ARBA" id="ARBA00022989"/>
    </source>
</evidence>
<dbReference type="InterPro" id="IPR038266">
    <property type="entry name" value="NapC/NirT_cytc_sf"/>
</dbReference>
<name>A0A936Z587_9BURK</name>
<dbReference type="InterPro" id="IPR051174">
    <property type="entry name" value="Cytochrome_c-type_ET"/>
</dbReference>
<dbReference type="EC" id="1.7.2.2" evidence="14"/>
<evidence type="ECO:0000256" key="1">
    <source>
        <dbReference type="ARBA" id="ARBA00004236"/>
    </source>
</evidence>
<evidence type="ECO:0000256" key="6">
    <source>
        <dbReference type="ARBA" id="ARBA00022692"/>
    </source>
</evidence>
<dbReference type="InterPro" id="IPR036280">
    <property type="entry name" value="Multihaem_cyt_sf"/>
</dbReference>
<keyword evidence="9 12" id="KW-1133">Transmembrane helix</keyword>
<keyword evidence="3" id="KW-0813">Transport</keyword>
<dbReference type="AlphaFoldDB" id="A0A936Z587"/>
<comment type="similarity">
    <text evidence="2">Belongs to the NapC/NirT/NrfH family.</text>
</comment>
<dbReference type="NCBIfam" id="TIGR03153">
    <property type="entry name" value="cytochr_NrfH"/>
    <property type="match status" value="1"/>
</dbReference>
<dbReference type="PANTHER" id="PTHR30333:SF1">
    <property type="entry name" value="CYTOCHROME C-TYPE PROTEIN NAPC"/>
    <property type="match status" value="1"/>
</dbReference>
<evidence type="ECO:0000256" key="8">
    <source>
        <dbReference type="ARBA" id="ARBA00022982"/>
    </source>
</evidence>
<evidence type="ECO:0000256" key="12">
    <source>
        <dbReference type="SAM" id="Phobius"/>
    </source>
</evidence>
<keyword evidence="4" id="KW-1003">Cell membrane</keyword>
<evidence type="ECO:0000256" key="7">
    <source>
        <dbReference type="ARBA" id="ARBA00022723"/>
    </source>
</evidence>
<evidence type="ECO:0000256" key="10">
    <source>
        <dbReference type="ARBA" id="ARBA00023004"/>
    </source>
</evidence>
<dbReference type="EMBL" id="JAEQNE010000006">
    <property type="protein sequence ID" value="MBL0393847.1"/>
    <property type="molecule type" value="Genomic_DNA"/>
</dbReference>
<evidence type="ECO:0000259" key="13">
    <source>
        <dbReference type="Pfam" id="PF03264"/>
    </source>
</evidence>
<keyword evidence="10" id="KW-0408">Iron</keyword>
<keyword evidence="8" id="KW-0249">Electron transport</keyword>
<dbReference type="PANTHER" id="PTHR30333">
    <property type="entry name" value="CYTOCHROME C-TYPE PROTEIN"/>
    <property type="match status" value="1"/>
</dbReference>
<dbReference type="Gene3D" id="1.10.3820.10">
    <property type="entry name" value="Di-heme elbow motif domain"/>
    <property type="match status" value="1"/>
</dbReference>
<dbReference type="GO" id="GO:0005886">
    <property type="term" value="C:plasma membrane"/>
    <property type="evidence" value="ECO:0007669"/>
    <property type="project" value="UniProtKB-SubCell"/>
</dbReference>
<dbReference type="GO" id="GO:0009055">
    <property type="term" value="F:electron transfer activity"/>
    <property type="evidence" value="ECO:0007669"/>
    <property type="project" value="TreeGrafter"/>
</dbReference>
<proteinExistence type="inferred from homology"/>
<reference evidence="14 15" key="1">
    <citation type="journal article" date="2017" name="Int. J. Syst. Evol. Microbiol.">
        <title>Ramlibacter monticola sp. nov., isolated from forest soil.</title>
        <authorList>
            <person name="Chaudhary D.K."/>
            <person name="Kim J."/>
        </authorList>
    </citation>
    <scope>NUCLEOTIDE SEQUENCE [LARGE SCALE GENOMIC DNA]</scope>
    <source>
        <strain evidence="14 15">KACC 19175</strain>
    </source>
</reference>
<dbReference type="InterPro" id="IPR005126">
    <property type="entry name" value="NapC/NirT_cyt_c_N"/>
</dbReference>
<evidence type="ECO:0000313" key="15">
    <source>
        <dbReference type="Proteomes" id="UP000599109"/>
    </source>
</evidence>
<evidence type="ECO:0000256" key="4">
    <source>
        <dbReference type="ARBA" id="ARBA00022475"/>
    </source>
</evidence>
<dbReference type="GO" id="GO:0022900">
    <property type="term" value="P:electron transport chain"/>
    <property type="evidence" value="ECO:0007669"/>
    <property type="project" value="InterPro"/>
</dbReference>
<keyword evidence="6 12" id="KW-0812">Transmembrane</keyword>
<evidence type="ECO:0000313" key="14">
    <source>
        <dbReference type="EMBL" id="MBL0393847.1"/>
    </source>
</evidence>
<feature type="domain" description="NapC/NirT cytochrome c N-terminal" evidence="13">
    <location>
        <begin position="20"/>
        <end position="99"/>
    </location>
</feature>
<keyword evidence="7" id="KW-0479">Metal-binding</keyword>
<evidence type="ECO:0000256" key="5">
    <source>
        <dbReference type="ARBA" id="ARBA00022617"/>
    </source>
</evidence>
<sequence>MGTALERPQRGIGGSSPLLLALAVLVGAVAGIGGYTLFYAEGFSYLSSEPKVCANCHVMQAQYDAWQKSSHHHVATCNDCHLPRGFVAPYFAKLVNGWNHSKAYTLQDFAEPIAIKPFNSEILQASCLACHRDLVHDAVMARGPTEEASCVHCHATAGHGERTGLGGPRT</sequence>
<keyword evidence="5" id="KW-0349">Heme</keyword>
<organism evidence="14 15">
    <name type="scientific">Ramlibacter monticola</name>
    <dbReference type="NCBI Taxonomy" id="1926872"/>
    <lineage>
        <taxon>Bacteria</taxon>
        <taxon>Pseudomonadati</taxon>
        <taxon>Pseudomonadota</taxon>
        <taxon>Betaproteobacteria</taxon>
        <taxon>Burkholderiales</taxon>
        <taxon>Comamonadaceae</taxon>
        <taxon>Ramlibacter</taxon>
    </lineage>
</organism>
<comment type="subcellular location">
    <subcellularLocation>
        <location evidence="1">Cell membrane</location>
    </subcellularLocation>
</comment>
<dbReference type="GO" id="GO:0046872">
    <property type="term" value="F:metal ion binding"/>
    <property type="evidence" value="ECO:0007669"/>
    <property type="project" value="UniProtKB-KW"/>
</dbReference>